<dbReference type="AlphaFoldDB" id="A0A656JV10"/>
<comment type="caution">
    <text evidence="1">The sequence shown here is derived from an EMBL/GenBank/DDBJ whole genome shotgun (WGS) entry which is preliminary data.</text>
</comment>
<reference evidence="1 2" key="1">
    <citation type="journal article" date="2013" name="PLoS Pathog.">
        <title>Genomic analysis of the Kiwifruit pathogen Pseudomonas syringae pv. actinidiae provides insight into the origins of an emergent plant disease.</title>
        <authorList>
            <person name="McCann H.C."/>
            <person name="Rikkerink E.H."/>
            <person name="Bertels F."/>
            <person name="Fiers M."/>
            <person name="Lu A."/>
            <person name="Rees-George J."/>
            <person name="Andersen M.T."/>
            <person name="Gleave A.P."/>
            <person name="Haubold B."/>
            <person name="Wohlers M.W."/>
            <person name="Guttman D.S."/>
            <person name="Wang P.W."/>
            <person name="Straub C."/>
            <person name="Vanneste J.L."/>
            <person name="Rainey P.B."/>
            <person name="Templeton M.D."/>
        </authorList>
    </citation>
    <scope>NUCLEOTIDE SEQUENCE [LARGE SCALE GENOMIC DNA]</scope>
    <source>
        <strain evidence="1 2">ICMP 19096</strain>
    </source>
</reference>
<organism evidence="1 2">
    <name type="scientific">Pseudomonas syringae pv. actinidiae ICMP 19096</name>
    <dbReference type="NCBI Taxonomy" id="1194405"/>
    <lineage>
        <taxon>Bacteria</taxon>
        <taxon>Pseudomonadati</taxon>
        <taxon>Pseudomonadota</taxon>
        <taxon>Gammaproteobacteria</taxon>
        <taxon>Pseudomonadales</taxon>
        <taxon>Pseudomonadaceae</taxon>
        <taxon>Pseudomonas</taxon>
        <taxon>Pseudomonas syringae</taxon>
    </lineage>
</organism>
<sequence length="126" mass="14655">MDYQPPHDSIFRFLKHSVRGADEVLPVLDRYLINGPTPEAGRREVPPAKAWPWWGAAGVSRHSGRERAHHRRRQLVAVVEEDCLELFFAFPESNLRHKVRRFVRQQSRTEDMAERLAAELTKEVTS</sequence>
<evidence type="ECO:0000313" key="1">
    <source>
        <dbReference type="EMBL" id="EPN56134.1"/>
    </source>
</evidence>
<dbReference type="EMBL" id="AOKF01001942">
    <property type="protein sequence ID" value="EPN56134.1"/>
    <property type="molecule type" value="Genomic_DNA"/>
</dbReference>
<name>A0A656JV10_PSESF</name>
<protein>
    <submittedName>
        <fullName evidence="1">Uncharacterized protein</fullName>
    </submittedName>
</protein>
<accession>A0A656JV10</accession>
<gene>
    <name evidence="1" type="ORF">A245_22619</name>
</gene>
<proteinExistence type="predicted"/>
<evidence type="ECO:0000313" key="2">
    <source>
        <dbReference type="Proteomes" id="UP000018849"/>
    </source>
</evidence>
<dbReference type="Proteomes" id="UP000018849">
    <property type="component" value="Unassembled WGS sequence"/>
</dbReference>